<name>A0A401U7I8_9BACT</name>
<accession>A0A401U7I8</accession>
<keyword evidence="1" id="KW-1133">Transmembrane helix</keyword>
<keyword evidence="3" id="KW-1185">Reference proteome</keyword>
<organism evidence="2 3">
    <name type="scientific">Chryseotalea sanaruensis</name>
    <dbReference type="NCBI Taxonomy" id="2482724"/>
    <lineage>
        <taxon>Bacteria</taxon>
        <taxon>Pseudomonadati</taxon>
        <taxon>Bacteroidota</taxon>
        <taxon>Cytophagia</taxon>
        <taxon>Cytophagales</taxon>
        <taxon>Chryseotaleaceae</taxon>
        <taxon>Chryseotalea</taxon>
    </lineage>
</organism>
<gene>
    <name evidence="2" type="ORF">SanaruYs_10640</name>
</gene>
<feature type="transmembrane region" description="Helical" evidence="1">
    <location>
        <begin position="84"/>
        <end position="104"/>
    </location>
</feature>
<dbReference type="EMBL" id="BHXQ01000002">
    <property type="protein sequence ID" value="GCC50845.1"/>
    <property type="molecule type" value="Genomic_DNA"/>
</dbReference>
<reference evidence="2 3" key="1">
    <citation type="submission" date="2018-11" db="EMBL/GenBank/DDBJ databases">
        <title>Chryseotalea sanarue gen. nov., sp., nov., a member of the family Cytophagaceae, isolated from a brackish lake in Hamamatsu Japan.</title>
        <authorList>
            <person name="Maejima Y."/>
            <person name="Iino T."/>
            <person name="Muraguchi Y."/>
            <person name="Fukuda K."/>
            <person name="Ohkuma M."/>
            <person name="Moriuchi R."/>
            <person name="Dohra H."/>
            <person name="Kimbara K."/>
            <person name="Shintani M."/>
        </authorList>
    </citation>
    <scope>NUCLEOTIDE SEQUENCE [LARGE SCALE GENOMIC DNA]</scope>
    <source>
        <strain evidence="2 3">Ys</strain>
    </source>
</reference>
<keyword evidence="1" id="KW-0472">Membrane</keyword>
<protein>
    <submittedName>
        <fullName evidence="2">Uncharacterized protein</fullName>
    </submittedName>
</protein>
<dbReference type="RefSeq" id="WP_127121505.1">
    <property type="nucleotide sequence ID" value="NZ_BHXQ01000002.1"/>
</dbReference>
<evidence type="ECO:0000313" key="3">
    <source>
        <dbReference type="Proteomes" id="UP000288227"/>
    </source>
</evidence>
<evidence type="ECO:0000313" key="2">
    <source>
        <dbReference type="EMBL" id="GCC50845.1"/>
    </source>
</evidence>
<dbReference type="OrthoDB" id="766141at2"/>
<keyword evidence="1" id="KW-0812">Transmembrane</keyword>
<comment type="caution">
    <text evidence="2">The sequence shown here is derived from an EMBL/GenBank/DDBJ whole genome shotgun (WGS) entry which is preliminary data.</text>
</comment>
<dbReference type="Proteomes" id="UP000288227">
    <property type="component" value="Unassembled WGS sequence"/>
</dbReference>
<evidence type="ECO:0000256" key="1">
    <source>
        <dbReference type="SAM" id="Phobius"/>
    </source>
</evidence>
<sequence>MIVFGHNSFTLNSCKPSQLGLPDHLDAEFTIERRQRYAHIFWIPTFGIGKIWALRKKNSDNLFQPSPELASFLQSLPLQEKTPWYTFSLPLLIVAGFILFSIYIPIDSYLSKKRAEKYLTEKIQGLENAINNPLPSQYFELSYPEGKTYLKVLSHTPNDLTCLFRDVTTGNYSDDRILEAFAWDTTYQYFDTVNIKKSELLSAINRNDSYSFKGSDFKDLGKELVLQNAVTYSFPVFKKLETGYEEGRFVLLVQNIGAAGQIKNLSTTKSNVIFSQGLFPISVETRQQILLVGTYDGIEPSLSGKVSVLNAEGDSAKYSVRISGLRFYLEQDKR</sequence>
<dbReference type="AlphaFoldDB" id="A0A401U7I8"/>
<proteinExistence type="predicted"/>